<evidence type="ECO:0000256" key="5">
    <source>
        <dbReference type="ARBA" id="ARBA00023136"/>
    </source>
</evidence>
<evidence type="ECO:0000313" key="10">
    <source>
        <dbReference type="Proteomes" id="UP000664521"/>
    </source>
</evidence>
<evidence type="ECO:0000256" key="2">
    <source>
        <dbReference type="ARBA" id="ARBA00022692"/>
    </source>
</evidence>
<protein>
    <recommendedName>
        <fullName evidence="6">Reticulon-like protein</fullName>
    </recommendedName>
</protein>
<dbReference type="GO" id="GO:0005789">
    <property type="term" value="C:endoplasmic reticulum membrane"/>
    <property type="evidence" value="ECO:0007669"/>
    <property type="project" value="UniProtKB-SubCell"/>
</dbReference>
<evidence type="ECO:0000256" key="7">
    <source>
        <dbReference type="SAM" id="MobiDB-lite"/>
    </source>
</evidence>
<feature type="transmembrane region" description="Helical" evidence="6">
    <location>
        <begin position="215"/>
        <end position="233"/>
    </location>
</feature>
<organism evidence="9 10">
    <name type="scientific">Heterodermia speciosa</name>
    <dbReference type="NCBI Taxonomy" id="116794"/>
    <lineage>
        <taxon>Eukaryota</taxon>
        <taxon>Fungi</taxon>
        <taxon>Dikarya</taxon>
        <taxon>Ascomycota</taxon>
        <taxon>Pezizomycotina</taxon>
        <taxon>Lecanoromycetes</taxon>
        <taxon>OSLEUM clade</taxon>
        <taxon>Lecanoromycetidae</taxon>
        <taxon>Caliciales</taxon>
        <taxon>Physciaceae</taxon>
        <taxon>Heterodermia</taxon>
    </lineage>
</organism>
<gene>
    <name evidence="9" type="ORF">HETSPECPRED_004870</name>
</gene>
<comment type="subcellular location">
    <subcellularLocation>
        <location evidence="1 6">Endoplasmic reticulum membrane</location>
        <topology evidence="1 6">Multi-pass membrane protein</topology>
    </subcellularLocation>
</comment>
<keyword evidence="3 6" id="KW-0256">Endoplasmic reticulum</keyword>
<dbReference type="PROSITE" id="PS50845">
    <property type="entry name" value="RETICULON"/>
    <property type="match status" value="1"/>
</dbReference>
<feature type="domain" description="Reticulon" evidence="8">
    <location>
        <begin position="88"/>
        <end position="285"/>
    </location>
</feature>
<comment type="caution">
    <text evidence="9">The sequence shown here is derived from an EMBL/GenBank/DDBJ whole genome shotgun (WGS) entry which is preliminary data.</text>
</comment>
<dbReference type="EMBL" id="CAJPDS010000003">
    <property type="protein sequence ID" value="CAF9905093.1"/>
    <property type="molecule type" value="Genomic_DNA"/>
</dbReference>
<feature type="transmembrane region" description="Helical" evidence="6">
    <location>
        <begin position="99"/>
        <end position="117"/>
    </location>
</feature>
<feature type="region of interest" description="Disordered" evidence="7">
    <location>
        <begin position="54"/>
        <end position="78"/>
    </location>
</feature>
<dbReference type="OrthoDB" id="567788at2759"/>
<feature type="compositionally biased region" description="Polar residues" evidence="7">
    <location>
        <begin position="332"/>
        <end position="357"/>
    </location>
</feature>
<evidence type="ECO:0000313" key="9">
    <source>
        <dbReference type="EMBL" id="CAF9905093.1"/>
    </source>
</evidence>
<feature type="transmembrane region" description="Helical" evidence="6">
    <location>
        <begin position="187"/>
        <end position="209"/>
    </location>
</feature>
<evidence type="ECO:0000259" key="8">
    <source>
        <dbReference type="PROSITE" id="PS50845"/>
    </source>
</evidence>
<keyword evidence="2 6" id="KW-0812">Transmembrane</keyword>
<evidence type="ECO:0000256" key="4">
    <source>
        <dbReference type="ARBA" id="ARBA00022989"/>
    </source>
</evidence>
<dbReference type="Proteomes" id="UP000664521">
    <property type="component" value="Unassembled WGS sequence"/>
</dbReference>
<name>A0A8H3I552_9LECA</name>
<feature type="compositionally biased region" description="Polar residues" evidence="7">
    <location>
        <begin position="294"/>
        <end position="306"/>
    </location>
</feature>
<evidence type="ECO:0000256" key="1">
    <source>
        <dbReference type="ARBA" id="ARBA00004477"/>
    </source>
</evidence>
<keyword evidence="5 6" id="KW-0472">Membrane</keyword>
<feature type="compositionally biased region" description="Polar residues" evidence="7">
    <location>
        <begin position="58"/>
        <end position="78"/>
    </location>
</feature>
<evidence type="ECO:0000256" key="6">
    <source>
        <dbReference type="RuleBase" id="RU363132"/>
    </source>
</evidence>
<reference evidence="9" key="1">
    <citation type="submission" date="2021-03" db="EMBL/GenBank/DDBJ databases">
        <authorList>
            <person name="Tagirdzhanova G."/>
        </authorList>
    </citation>
    <scope>NUCLEOTIDE SEQUENCE</scope>
</reference>
<dbReference type="AlphaFoldDB" id="A0A8H3I552"/>
<dbReference type="InterPro" id="IPR003388">
    <property type="entry name" value="Reticulon"/>
</dbReference>
<keyword evidence="10" id="KW-1185">Reference proteome</keyword>
<feature type="region of interest" description="Disordered" evidence="7">
    <location>
        <begin position="289"/>
        <end position="357"/>
    </location>
</feature>
<dbReference type="Pfam" id="PF02453">
    <property type="entry name" value="Reticulon"/>
    <property type="match status" value="1"/>
</dbReference>
<accession>A0A8H3I552</accession>
<sequence length="357" mass="39249">MTDNSTNGSLQNTKDALYDNTQAAAGYVQNHPATQNVRQTVSNGPVAETVKDQHAKTTSEFQNLADSRAPPNQSTATGQPLTHYHSFFYNLLSWENPRATSIAFLSTVFFIFATRYLPALRWSFKILSYALGLTASAELAGKLVLGNGLARVIRPKKYYTIPRETLEASLEDVEQLINFFVIEFQRILFAENVTATAAAFFAALISYWLIKFTPLWGLTLIATSTLYLTPLIYKSNKEFIDAHLENASNVVNSQANQMKDLTAHHVGRYSETAKQYAGDYTAKAQNYIGGARGRSTSPETSNSTPANAPLKSEPGDAPAYQPSDFPHAPKQEPTSGVTSHQEQYQNSEFGGQAQPAT</sequence>
<evidence type="ECO:0000256" key="3">
    <source>
        <dbReference type="ARBA" id="ARBA00022824"/>
    </source>
</evidence>
<keyword evidence="4 6" id="KW-1133">Transmembrane helix</keyword>
<proteinExistence type="predicted"/>